<reference evidence="2" key="1">
    <citation type="submission" date="2016-10" db="EMBL/GenBank/DDBJ databases">
        <authorList>
            <person name="Varghese N."/>
        </authorList>
    </citation>
    <scope>NUCLEOTIDE SEQUENCE [LARGE SCALE GENOMIC DNA]</scope>
    <source>
        <strain evidence="2">DSM 18820</strain>
    </source>
</reference>
<keyword evidence="2" id="KW-1185">Reference proteome</keyword>
<evidence type="ECO:0000313" key="2">
    <source>
        <dbReference type="Proteomes" id="UP000182491"/>
    </source>
</evidence>
<evidence type="ECO:0008006" key="3">
    <source>
        <dbReference type="Google" id="ProtNLM"/>
    </source>
</evidence>
<organism evidence="1 2">
    <name type="scientific">Pontibacter akesuensis</name>
    <dbReference type="NCBI Taxonomy" id="388950"/>
    <lineage>
        <taxon>Bacteria</taxon>
        <taxon>Pseudomonadati</taxon>
        <taxon>Bacteroidota</taxon>
        <taxon>Cytophagia</taxon>
        <taxon>Cytophagales</taxon>
        <taxon>Hymenobacteraceae</taxon>
        <taxon>Pontibacter</taxon>
    </lineage>
</organism>
<dbReference type="EMBL" id="FPCA01000004">
    <property type="protein sequence ID" value="SFU91870.1"/>
    <property type="molecule type" value="Genomic_DNA"/>
</dbReference>
<protein>
    <recommendedName>
        <fullName evidence="3">Aspartyl protease</fullName>
    </recommendedName>
</protein>
<dbReference type="RefSeq" id="WP_068837075.1">
    <property type="nucleotide sequence ID" value="NZ_BMXC01000004.1"/>
</dbReference>
<accession>A0A1I7K3A4</accession>
<name>A0A1I7K3A4_9BACT</name>
<dbReference type="STRING" id="388950.GCA_001611675_00923"/>
<evidence type="ECO:0000313" key="1">
    <source>
        <dbReference type="EMBL" id="SFU91870.1"/>
    </source>
</evidence>
<dbReference type="OrthoDB" id="7548156at2"/>
<sequence length="325" mass="35796">MKRFRNVCLSLLALFILSSAGGYLYFKRAFKAPLNQLVIPEGAYQVPFIWKADSLNGKASPNAAMLLPVTVPGCSKIFYMQFDLGAPYSLVYKGKLKAIAERTSGVTIQETESGAVLKDFRFKVGSMDIRAEEVNVLAYGNETINWADTASIDIIGTLGADVIDRKVLVLNYPQALMQFSDEVPTAIAAEAVFTTLAFEERRVIIPAVINQKETQVLFDSGSSAFELLTDRETWLELAKNKAAESITAVNSWGNTLTVHSIASDKNINFGQTALPLRNVHYIDGTTFMQRTLMQFSGMAGMVGNTLFLGKVIVLDTKHRRFGIVK</sequence>
<proteinExistence type="predicted"/>
<gene>
    <name evidence="1" type="ORF">SAMN04487941_3341</name>
</gene>
<dbReference type="AlphaFoldDB" id="A0A1I7K3A4"/>
<dbReference type="Proteomes" id="UP000182491">
    <property type="component" value="Unassembled WGS sequence"/>
</dbReference>